<gene>
    <name evidence="2" type="ORF">AFUS01_LOCUS19781</name>
</gene>
<proteinExistence type="predicted"/>
<keyword evidence="1" id="KW-1133">Transmembrane helix</keyword>
<evidence type="ECO:0000313" key="2">
    <source>
        <dbReference type="EMBL" id="CAG7731174.1"/>
    </source>
</evidence>
<organism evidence="2 3">
    <name type="scientific">Allacma fusca</name>
    <dbReference type="NCBI Taxonomy" id="39272"/>
    <lineage>
        <taxon>Eukaryota</taxon>
        <taxon>Metazoa</taxon>
        <taxon>Ecdysozoa</taxon>
        <taxon>Arthropoda</taxon>
        <taxon>Hexapoda</taxon>
        <taxon>Collembola</taxon>
        <taxon>Symphypleona</taxon>
        <taxon>Sminthuridae</taxon>
        <taxon>Allacma</taxon>
    </lineage>
</organism>
<evidence type="ECO:0000256" key="1">
    <source>
        <dbReference type="SAM" id="Phobius"/>
    </source>
</evidence>
<name>A0A8J2K4F2_9HEXA</name>
<feature type="transmembrane region" description="Helical" evidence="1">
    <location>
        <begin position="96"/>
        <end position="118"/>
    </location>
</feature>
<dbReference type="AlphaFoldDB" id="A0A8J2K4F2"/>
<dbReference type="Proteomes" id="UP000708208">
    <property type="component" value="Unassembled WGS sequence"/>
</dbReference>
<sequence length="195" mass="22222">MYIVAYICTYQILNIVPYIVDGKLEVVERILRQAELGPENLQMALRFMIRATIEVKIFNIAYSSTSYLTKVALLCTSITGIFTGTQYFALDPKFSLAMLFFGYYSCVIFASLYGRAYVIPLKFDELKRKLTLATEQCRRSGRDSQGTLYAQKLTRAIPPCGVRAGSFYILDRMSTPSFLNFVCYQVCCLFLTVEK</sequence>
<comment type="caution">
    <text evidence="2">The sequence shown here is derived from an EMBL/GenBank/DDBJ whole genome shotgun (WGS) entry which is preliminary data.</text>
</comment>
<keyword evidence="3" id="KW-1185">Reference proteome</keyword>
<reference evidence="2" key="1">
    <citation type="submission" date="2021-06" db="EMBL/GenBank/DDBJ databases">
        <authorList>
            <person name="Hodson N. C."/>
            <person name="Mongue J. A."/>
            <person name="Jaron S. K."/>
        </authorList>
    </citation>
    <scope>NUCLEOTIDE SEQUENCE</scope>
</reference>
<dbReference type="EMBL" id="CAJVCH010207421">
    <property type="protein sequence ID" value="CAG7731174.1"/>
    <property type="molecule type" value="Genomic_DNA"/>
</dbReference>
<keyword evidence="1" id="KW-0472">Membrane</keyword>
<keyword evidence="1" id="KW-0812">Transmembrane</keyword>
<feature type="transmembrane region" description="Helical" evidence="1">
    <location>
        <begin position="71"/>
        <end position="90"/>
    </location>
</feature>
<evidence type="ECO:0000313" key="3">
    <source>
        <dbReference type="Proteomes" id="UP000708208"/>
    </source>
</evidence>
<accession>A0A8J2K4F2</accession>
<protein>
    <submittedName>
        <fullName evidence="2">Uncharacterized protein</fullName>
    </submittedName>
</protein>